<evidence type="ECO:0000256" key="6">
    <source>
        <dbReference type="SAM" id="MobiDB-lite"/>
    </source>
</evidence>
<keyword evidence="2" id="KW-0677">Repeat</keyword>
<evidence type="ECO:0000256" key="1">
    <source>
        <dbReference type="ARBA" id="ARBA00022723"/>
    </source>
</evidence>
<feature type="region of interest" description="Disordered" evidence="6">
    <location>
        <begin position="1200"/>
        <end position="1222"/>
    </location>
</feature>
<dbReference type="GO" id="GO:0005634">
    <property type="term" value="C:nucleus"/>
    <property type="evidence" value="ECO:0007669"/>
    <property type="project" value="UniProtKB-ARBA"/>
</dbReference>
<organism evidence="8 9">
    <name type="scientific">Leptidea sinapis</name>
    <dbReference type="NCBI Taxonomy" id="189913"/>
    <lineage>
        <taxon>Eukaryota</taxon>
        <taxon>Metazoa</taxon>
        <taxon>Ecdysozoa</taxon>
        <taxon>Arthropoda</taxon>
        <taxon>Hexapoda</taxon>
        <taxon>Insecta</taxon>
        <taxon>Pterygota</taxon>
        <taxon>Neoptera</taxon>
        <taxon>Endopterygota</taxon>
        <taxon>Lepidoptera</taxon>
        <taxon>Glossata</taxon>
        <taxon>Ditrysia</taxon>
        <taxon>Papilionoidea</taxon>
        <taxon>Pieridae</taxon>
        <taxon>Dismorphiinae</taxon>
        <taxon>Leptidea</taxon>
    </lineage>
</organism>
<dbReference type="PANTHER" id="PTHR24379:SF127">
    <property type="entry name" value="BLOODY FINGERS-RELATED"/>
    <property type="match status" value="1"/>
</dbReference>
<dbReference type="FunFam" id="3.30.160.60:FF:000446">
    <property type="entry name" value="Zinc finger protein"/>
    <property type="match status" value="1"/>
</dbReference>
<gene>
    <name evidence="8" type="ORF">LSINAPIS_LOCUS14924</name>
</gene>
<feature type="domain" description="C2H2-type" evidence="7">
    <location>
        <begin position="75"/>
        <end position="103"/>
    </location>
</feature>
<dbReference type="Proteomes" id="UP000324832">
    <property type="component" value="Unassembled WGS sequence"/>
</dbReference>
<reference evidence="8 9" key="1">
    <citation type="submission" date="2017-07" db="EMBL/GenBank/DDBJ databases">
        <authorList>
            <person name="Talla V."/>
            <person name="Backstrom N."/>
        </authorList>
    </citation>
    <scope>NUCLEOTIDE SEQUENCE [LARGE SCALE GENOMIC DNA]</scope>
</reference>
<feature type="domain" description="C2H2-type" evidence="7">
    <location>
        <begin position="1004"/>
        <end position="1031"/>
    </location>
</feature>
<feature type="domain" description="C2H2-type" evidence="7">
    <location>
        <begin position="712"/>
        <end position="740"/>
    </location>
</feature>
<feature type="domain" description="C2H2-type" evidence="7">
    <location>
        <begin position="1032"/>
        <end position="1059"/>
    </location>
</feature>
<feature type="domain" description="C2H2-type" evidence="7">
    <location>
        <begin position="1471"/>
        <end position="1499"/>
    </location>
</feature>
<feature type="domain" description="C2H2-type" evidence="7">
    <location>
        <begin position="147"/>
        <end position="175"/>
    </location>
</feature>
<dbReference type="FunFam" id="3.30.160.60:FF:000065">
    <property type="entry name" value="B-cell CLL/lymphoma 6, member B"/>
    <property type="match status" value="1"/>
</dbReference>
<keyword evidence="3 5" id="KW-0863">Zinc-finger</keyword>
<dbReference type="GO" id="GO:0008270">
    <property type="term" value="F:zinc ion binding"/>
    <property type="evidence" value="ECO:0007669"/>
    <property type="project" value="UniProtKB-KW"/>
</dbReference>
<evidence type="ECO:0000313" key="8">
    <source>
        <dbReference type="EMBL" id="VVD05369.1"/>
    </source>
</evidence>
<protein>
    <recommendedName>
        <fullName evidence="7">C2H2-type domain-containing protein</fullName>
    </recommendedName>
</protein>
<dbReference type="SUPFAM" id="SSF57667">
    <property type="entry name" value="beta-beta-alpha zinc fingers"/>
    <property type="match status" value="11"/>
</dbReference>
<feature type="domain" description="C2H2-type" evidence="7">
    <location>
        <begin position="745"/>
        <end position="769"/>
    </location>
</feature>
<dbReference type="Pfam" id="PF12874">
    <property type="entry name" value="zf-met"/>
    <property type="match status" value="1"/>
</dbReference>
<feature type="domain" description="C2H2-type" evidence="7">
    <location>
        <begin position="1266"/>
        <end position="1289"/>
    </location>
</feature>
<dbReference type="SMART" id="SM00355">
    <property type="entry name" value="ZnF_C2H2"/>
    <property type="match status" value="39"/>
</dbReference>
<dbReference type="InterPro" id="IPR036236">
    <property type="entry name" value="Znf_C2H2_sf"/>
</dbReference>
<dbReference type="Pfam" id="PF00096">
    <property type="entry name" value="zf-C2H2"/>
    <property type="match status" value="2"/>
</dbReference>
<evidence type="ECO:0000313" key="9">
    <source>
        <dbReference type="Proteomes" id="UP000324832"/>
    </source>
</evidence>
<feature type="domain" description="C2H2-type" evidence="7">
    <location>
        <begin position="944"/>
        <end position="967"/>
    </location>
</feature>
<dbReference type="PROSITE" id="PS50157">
    <property type="entry name" value="ZINC_FINGER_C2H2_2"/>
    <property type="match status" value="23"/>
</dbReference>
<feature type="domain" description="C2H2-type" evidence="7">
    <location>
        <begin position="888"/>
        <end position="910"/>
    </location>
</feature>
<evidence type="ECO:0000256" key="4">
    <source>
        <dbReference type="ARBA" id="ARBA00022833"/>
    </source>
</evidence>
<feature type="domain" description="C2H2-type" evidence="7">
    <location>
        <begin position="1412"/>
        <end position="1440"/>
    </location>
</feature>
<feature type="domain" description="C2H2-type" evidence="7">
    <location>
        <begin position="915"/>
        <end position="942"/>
    </location>
</feature>
<feature type="domain" description="C2H2-type" evidence="7">
    <location>
        <begin position="447"/>
        <end position="469"/>
    </location>
</feature>
<dbReference type="PANTHER" id="PTHR24379">
    <property type="entry name" value="KRAB AND ZINC FINGER DOMAIN-CONTAINING"/>
    <property type="match status" value="1"/>
</dbReference>
<keyword evidence="4" id="KW-0862">Zinc</keyword>
<feature type="domain" description="C2H2-type" evidence="7">
    <location>
        <begin position="623"/>
        <end position="651"/>
    </location>
</feature>
<name>A0A5E4R873_9NEOP</name>
<dbReference type="FunFam" id="3.30.160.60:FF:000264">
    <property type="entry name" value="Zinc finger protein 236"/>
    <property type="match status" value="1"/>
</dbReference>
<feature type="domain" description="C2H2-type" evidence="7">
    <location>
        <begin position="1359"/>
        <end position="1386"/>
    </location>
</feature>
<dbReference type="EMBL" id="FZQP02006965">
    <property type="protein sequence ID" value="VVD05369.1"/>
    <property type="molecule type" value="Genomic_DNA"/>
</dbReference>
<evidence type="ECO:0000259" key="7">
    <source>
        <dbReference type="PROSITE" id="PS50157"/>
    </source>
</evidence>
<feature type="domain" description="C2H2-type" evidence="7">
    <location>
        <begin position="289"/>
        <end position="316"/>
    </location>
</feature>
<feature type="domain" description="C2H2-type" evidence="7">
    <location>
        <begin position="1385"/>
        <end position="1407"/>
    </location>
</feature>
<feature type="domain" description="C2H2-type" evidence="7">
    <location>
        <begin position="261"/>
        <end position="288"/>
    </location>
</feature>
<evidence type="ECO:0000256" key="3">
    <source>
        <dbReference type="ARBA" id="ARBA00022771"/>
    </source>
</evidence>
<dbReference type="InterPro" id="IPR013087">
    <property type="entry name" value="Znf_C2H2_type"/>
</dbReference>
<dbReference type="Gene3D" id="3.30.160.60">
    <property type="entry name" value="Classic Zinc Finger"/>
    <property type="match status" value="15"/>
</dbReference>
<feature type="domain" description="C2H2-type" evidence="7">
    <location>
        <begin position="1500"/>
        <end position="1527"/>
    </location>
</feature>
<feature type="domain" description="C2H2-type" evidence="7">
    <location>
        <begin position="974"/>
        <end position="997"/>
    </location>
</feature>
<feature type="compositionally biased region" description="Polar residues" evidence="6">
    <location>
        <begin position="1200"/>
        <end position="1215"/>
    </location>
</feature>
<keyword evidence="9" id="KW-1185">Reference proteome</keyword>
<sequence length="1597" mass="188333">MVARRSAEAVLKYSTVCPFRVRRSELCCVYCFDEFQSGAEFKQHMDTNHRLFNVSTAFSHCSTANEYLKVDCSDLRCRVCSEIFNSIEEIARHLHDIHDVRKINPDHKIFLQPYKIDDDNWVCVICNKRMPSLTKLCRHTTSHYQKFTCDICGRSYLTNEALKYHVRCNHSGSQYTCRKCWQEFLTDEEKKHHVQTSKQCWPFCCVHCCEKFKSWEGKQKHLEDVHGKPKKKYNCTDCNEVFESRKQFYSHYTLYHTNDSFMCTCCGMKFTKKHKLEDHKITHTGEKDFECDICNKLFTRKNTLKQHMYIHKVVKRFPCPVCNKQFAQKNPQRRNAVLLLKYSSAIPFKTRFNRIVCSYCHDELVSMEELRHHVNGKHSNADHNSAFYKVGDYLKVDITNFKCNFCMADFEIIDSFMRHISSEHDKIVDFDVPFGVLPFKQTLSGVWTCFDCDKIFQEFPQFNCHLRSHVKIFTCDKCGATFLSDHGLKQHEPLPFRIWGQNFNCIFCRVQSGNPNGLRAHMATRHANFDIRLVFNRRLRKEFLKVDITNLQCKLCFIQIESLDDLMMHLRNDHKQPINFDAQPGVLPFKLNDGTCWNCAICTMTFVDFVSLKQHTSEHYQNYVCDACGEGFVTEAALRAHKRKPHDNKYNCSRCVATFSTLDERSAHMKSQHTSMPYMCMVCKDKPRFATWELRKRHFMELHNFKPGADAYECTTCHMTFKTRSQKYHHNVKSHRSKKDTDYGFPCTHCSRAFMTKISLDKHIWKKNHFKCAFCESSFTNCLDLREHVVLCSNQHSITDIYCKFREMTLINVDVTNATCRICACPFTTIHQMRQHLIDHGFEFNKAQPDGVLPFALGGEIWRCVLCEEKFNNFLKLYEHMNVHYQHYICVTCGKGYMTGPRLRKHSEVHIKGLFKCQQCGKVFTKRTARDYHKTTYHSKGPRYECPHCGLRFRSYYHRMDHLKEIHRIKEVTYDCVHCDKSFKTSGKRALHVNYVHLPQLRQFSCSHCDWSFKTKYDLKRHMIKHTGERSFSCCVCNKTFLRSMALRNHLKIHSGVNSSSAYPFRWYRGPVETEHKRSMWTPKRKFNDHRDNAAIIIECSNACPFRWMRGRETGVHMKEAVETVLNNVATLKFAAVDENLKQRIEGNARMDLDILTAGSQEQRRRIVPLFQVDYDPTLCKPLGTISDFSKFRLRKQAASLTQNNFSPSRSPTPDTTDRRSPDLSLQINEVIPVAHSKKLPDYRQNALTVFEFSTVYPFIYGNNNFKCFICSQQFLDLNLLKGHMRDHTFAPLKRLINNKRENVLKVDISDLTCKLCSANMTDLLQLKYHLKEDHQKPIDPDLQDMLIPFKLDFANELYNCVICQQNFIKVRLLVIHMSVHFNNYSCEICGSCFMTLRLLKKHLEVHETGNFACDKCDKVFTTSYKRALHVRGVHLKQYPRRCPMCPERFNSNYRRTIHLQDVHNQSTRVHKCETCGRGFNLKYHLICHTRSVHLQERNHQCKVCLQRFCNKETLKRHMIIHTGEKKHKCDYCGLAFLRRKNLKDHLRMHEAVMTTIKKNEEFDKVYRVIFQRKKQHYEPIKSENIYFLIIKKNIEL</sequence>
<feature type="domain" description="C2H2-type" evidence="7">
    <location>
        <begin position="650"/>
        <end position="678"/>
    </location>
</feature>
<accession>A0A5E4R873</accession>
<feature type="domain" description="C2H2-type" evidence="7">
    <location>
        <begin position="1528"/>
        <end position="1555"/>
    </location>
</feature>
<feature type="domain" description="C2H2-type" evidence="7">
    <location>
        <begin position="233"/>
        <end position="261"/>
    </location>
</feature>
<evidence type="ECO:0000256" key="2">
    <source>
        <dbReference type="ARBA" id="ARBA00022737"/>
    </source>
</evidence>
<evidence type="ECO:0000256" key="5">
    <source>
        <dbReference type="PROSITE-ProRule" id="PRU00042"/>
    </source>
</evidence>
<dbReference type="PROSITE" id="PS00028">
    <property type="entry name" value="ZINC_FINGER_C2H2_1"/>
    <property type="match status" value="26"/>
</dbReference>
<keyword evidence="1" id="KW-0479">Metal-binding</keyword>
<proteinExistence type="predicted"/>